<organism evidence="1 2">
    <name type="scientific">Scutellospora calospora</name>
    <dbReference type="NCBI Taxonomy" id="85575"/>
    <lineage>
        <taxon>Eukaryota</taxon>
        <taxon>Fungi</taxon>
        <taxon>Fungi incertae sedis</taxon>
        <taxon>Mucoromycota</taxon>
        <taxon>Glomeromycotina</taxon>
        <taxon>Glomeromycetes</taxon>
        <taxon>Diversisporales</taxon>
        <taxon>Gigasporaceae</taxon>
        <taxon>Scutellospora</taxon>
    </lineage>
</organism>
<sequence>MFRAAKQLAHNSFYLSVNENKSWLQQRDFVEITILPALKKRINKSLEYLNEEVVRVLKTNYKSHASTIKIKSDADKWKKKKQRINELQHLIRIKDSSIEKYWPSSVRKNEWKDELAEVVVKTAYYSDEISETDIELAKYERSIKKRYNDNNIDNNHVVKMDLSKPLLDAPFWTIFSSYDPNKRNKSKNKEPRPNNNIFVNNSESYYDF</sequence>
<dbReference type="EMBL" id="CAJVPM010014752">
    <property type="protein sequence ID" value="CAG8603115.1"/>
    <property type="molecule type" value="Genomic_DNA"/>
</dbReference>
<comment type="caution">
    <text evidence="1">The sequence shown here is derived from an EMBL/GenBank/DDBJ whole genome shotgun (WGS) entry which is preliminary data.</text>
</comment>
<reference evidence="1" key="1">
    <citation type="submission" date="2021-06" db="EMBL/GenBank/DDBJ databases">
        <authorList>
            <person name="Kallberg Y."/>
            <person name="Tangrot J."/>
            <person name="Rosling A."/>
        </authorList>
    </citation>
    <scope>NUCLEOTIDE SEQUENCE</scope>
    <source>
        <strain evidence="1">AU212A</strain>
    </source>
</reference>
<accession>A0ACA9MSZ7</accession>
<evidence type="ECO:0000313" key="1">
    <source>
        <dbReference type="EMBL" id="CAG8603115.1"/>
    </source>
</evidence>
<protein>
    <submittedName>
        <fullName evidence="1">4539_t:CDS:1</fullName>
    </submittedName>
</protein>
<feature type="non-terminal residue" evidence="1">
    <location>
        <position position="1"/>
    </location>
</feature>
<evidence type="ECO:0000313" key="2">
    <source>
        <dbReference type="Proteomes" id="UP000789860"/>
    </source>
</evidence>
<dbReference type="Proteomes" id="UP000789860">
    <property type="component" value="Unassembled WGS sequence"/>
</dbReference>
<proteinExistence type="predicted"/>
<feature type="non-terminal residue" evidence="1">
    <location>
        <position position="208"/>
    </location>
</feature>
<name>A0ACA9MSZ7_9GLOM</name>
<gene>
    <name evidence="1" type="ORF">SCALOS_LOCUS6995</name>
</gene>
<keyword evidence="2" id="KW-1185">Reference proteome</keyword>